<dbReference type="Proteomes" id="UP001316189">
    <property type="component" value="Chromosome"/>
</dbReference>
<gene>
    <name evidence="1" type="ORF">NP064_16035</name>
</gene>
<evidence type="ECO:0000313" key="1">
    <source>
        <dbReference type="EMBL" id="UUI75248.1"/>
    </source>
</evidence>
<keyword evidence="2" id="KW-1185">Reference proteome</keyword>
<reference evidence="1 2" key="1">
    <citation type="submission" date="2022-07" db="EMBL/GenBank/DDBJ databases">
        <title>Novel species in genus cellulomonas.</title>
        <authorList>
            <person name="Ye L."/>
        </authorList>
    </citation>
    <scope>NUCLEOTIDE SEQUENCE [LARGE SCALE GENOMIC DNA]</scope>
    <source>
        <strain evidence="2">zg-Y338</strain>
    </source>
</reference>
<accession>A0ABY5L3T8</accession>
<dbReference type="RefSeq" id="WP_227569960.1">
    <property type="nucleotide sequence ID" value="NZ_CP101988.1"/>
</dbReference>
<protein>
    <submittedName>
        <fullName evidence="1">Uncharacterized protein</fullName>
    </submittedName>
</protein>
<evidence type="ECO:0000313" key="2">
    <source>
        <dbReference type="Proteomes" id="UP001316189"/>
    </source>
</evidence>
<dbReference type="EMBL" id="CP101988">
    <property type="protein sequence ID" value="UUI75248.1"/>
    <property type="molecule type" value="Genomic_DNA"/>
</dbReference>
<proteinExistence type="predicted"/>
<sequence>MRADLCSNGLVDLGLGRNGTIGGDAIGVGMRRAGDPDTDVLTTPNSWSAWGISDGNYSGSADRHSGVPEGMLGLSGFNPNGSTGALNAELFAYTPSGMETRLSVRFDYRPLASPNVYAIDVQVQRSTLSKTTGPTLFDMVLGFDVPPDTGDTHVTWNSATAQIPAFVTHMGCDGYHSGNPFQPAGAPATLGTTCGQNGQGTHVQLNLGDLAVGEQATFTMYVGVTTSTRTATIAIDTIDAALYATAEPASGAEAPGGVVGIFALSPLTHIPATPPPGHGRQ</sequence>
<organism evidence="1 2">
    <name type="scientific">Cellulomonas chengniuliangii</name>
    <dbReference type="NCBI Taxonomy" id="2968084"/>
    <lineage>
        <taxon>Bacteria</taxon>
        <taxon>Bacillati</taxon>
        <taxon>Actinomycetota</taxon>
        <taxon>Actinomycetes</taxon>
        <taxon>Micrococcales</taxon>
        <taxon>Cellulomonadaceae</taxon>
        <taxon>Cellulomonas</taxon>
    </lineage>
</organism>
<name>A0ABY5L3T8_9CELL</name>